<organism evidence="2 3">
    <name type="scientific">Coniochaeta ligniaria NRRL 30616</name>
    <dbReference type="NCBI Taxonomy" id="1408157"/>
    <lineage>
        <taxon>Eukaryota</taxon>
        <taxon>Fungi</taxon>
        <taxon>Dikarya</taxon>
        <taxon>Ascomycota</taxon>
        <taxon>Pezizomycotina</taxon>
        <taxon>Sordariomycetes</taxon>
        <taxon>Sordariomycetidae</taxon>
        <taxon>Coniochaetales</taxon>
        <taxon>Coniochaetaceae</taxon>
        <taxon>Coniochaeta</taxon>
    </lineage>
</organism>
<gene>
    <name evidence="2" type="ORF">CONLIGDRAFT_648935</name>
</gene>
<keyword evidence="3" id="KW-1185">Reference proteome</keyword>
<evidence type="ECO:0000256" key="1">
    <source>
        <dbReference type="SAM" id="MobiDB-lite"/>
    </source>
</evidence>
<dbReference type="Proteomes" id="UP000182658">
    <property type="component" value="Unassembled WGS sequence"/>
</dbReference>
<proteinExistence type="predicted"/>
<sequence length="200" mass="21729">MIPLAADTSAKLLRTCSVYRSTVAYVSQMHSSSNANEAKTVRVRSGTVAASRTPKSTTQEQASDCAARTPKSRTQEQVSGCAALQESQLVGQTYIRDLEALGEEADNPELCTTSTPLERLLHCTLGLCSPPCDISNAPLLLASRAAKIWMRRFAASGHGVFEVVQLKPDPTRYRPKLWLLADSFARIGALPKRSTTLNYS</sequence>
<feature type="compositionally biased region" description="Polar residues" evidence="1">
    <location>
        <begin position="48"/>
        <end position="62"/>
    </location>
</feature>
<evidence type="ECO:0000313" key="3">
    <source>
        <dbReference type="Proteomes" id="UP000182658"/>
    </source>
</evidence>
<accession>A0A1J7I909</accession>
<feature type="region of interest" description="Disordered" evidence="1">
    <location>
        <begin position="30"/>
        <end position="71"/>
    </location>
</feature>
<reference evidence="2 3" key="1">
    <citation type="submission" date="2016-10" db="EMBL/GenBank/DDBJ databases">
        <title>Draft genome sequence of Coniochaeta ligniaria NRRL30616, a lignocellulolytic fungus for bioabatement of inhibitors in plant biomass hydrolysates.</title>
        <authorList>
            <consortium name="DOE Joint Genome Institute"/>
            <person name="Jimenez D.J."/>
            <person name="Hector R.E."/>
            <person name="Riley R."/>
            <person name="Sun H."/>
            <person name="Grigoriev I.V."/>
            <person name="Van Elsas J.D."/>
            <person name="Nichols N.N."/>
        </authorList>
    </citation>
    <scope>NUCLEOTIDE SEQUENCE [LARGE SCALE GENOMIC DNA]</scope>
    <source>
        <strain evidence="2 3">NRRL 30616</strain>
    </source>
</reference>
<protein>
    <submittedName>
        <fullName evidence="2">Uncharacterized protein</fullName>
    </submittedName>
</protein>
<name>A0A1J7I909_9PEZI</name>
<dbReference type="AlphaFoldDB" id="A0A1J7I909"/>
<evidence type="ECO:0000313" key="2">
    <source>
        <dbReference type="EMBL" id="OIW24135.1"/>
    </source>
</evidence>
<dbReference type="InParanoid" id="A0A1J7I909"/>
<dbReference type="EMBL" id="KV875104">
    <property type="protein sequence ID" value="OIW24135.1"/>
    <property type="molecule type" value="Genomic_DNA"/>
</dbReference>